<keyword evidence="5" id="KW-0433">Leucine-rich repeat</keyword>
<dbReference type="SMART" id="SM00220">
    <property type="entry name" value="S_TKc"/>
    <property type="match status" value="1"/>
</dbReference>
<reference evidence="20" key="2">
    <citation type="journal article" date="2018" name="Plant J.">
        <title>The Sorghum bicolor reference genome: improved assembly, gene annotations, a transcriptome atlas, and signatures of genome organization.</title>
        <authorList>
            <person name="McCormick R.F."/>
            <person name="Truong S.K."/>
            <person name="Sreedasyam A."/>
            <person name="Jenkins J."/>
            <person name="Shu S."/>
            <person name="Sims D."/>
            <person name="Kennedy M."/>
            <person name="Amirebrahimi M."/>
            <person name="Weers B.D."/>
            <person name="McKinley B."/>
            <person name="Mattison A."/>
            <person name="Morishige D.T."/>
            <person name="Grimwood J."/>
            <person name="Schmutz J."/>
            <person name="Mullet J.E."/>
        </authorList>
    </citation>
    <scope>NUCLEOTIDE SEQUENCE [LARGE SCALE GENOMIC DNA]</scope>
    <source>
        <strain evidence="20">cv. BTx623</strain>
    </source>
</reference>
<dbReference type="InterPro" id="IPR001611">
    <property type="entry name" value="Leu-rich_rpt"/>
</dbReference>
<proteinExistence type="predicted"/>
<dbReference type="InParanoid" id="A0A1W0W4Q6"/>
<dbReference type="PRINTS" id="PR00019">
    <property type="entry name" value="LEURICHRPT"/>
</dbReference>
<dbReference type="PROSITE" id="PS00108">
    <property type="entry name" value="PROTEIN_KINASE_ST"/>
    <property type="match status" value="1"/>
</dbReference>
<dbReference type="InterPro" id="IPR000719">
    <property type="entry name" value="Prot_kinase_dom"/>
</dbReference>
<dbReference type="GO" id="GO:0004674">
    <property type="term" value="F:protein serine/threonine kinase activity"/>
    <property type="evidence" value="ECO:0007669"/>
    <property type="project" value="UniProtKB-KW"/>
</dbReference>
<dbReference type="ExpressionAtlas" id="A0A1W0W4Q6">
    <property type="expression patterns" value="baseline and differential"/>
</dbReference>
<dbReference type="Gene3D" id="3.80.10.10">
    <property type="entry name" value="Ribonuclease Inhibitor"/>
    <property type="match status" value="1"/>
</dbReference>
<reference evidence="19 20" key="1">
    <citation type="journal article" date="2009" name="Nature">
        <title>The Sorghum bicolor genome and the diversification of grasses.</title>
        <authorList>
            <person name="Paterson A.H."/>
            <person name="Bowers J.E."/>
            <person name="Bruggmann R."/>
            <person name="Dubchak I."/>
            <person name="Grimwood J."/>
            <person name="Gundlach H."/>
            <person name="Haberer G."/>
            <person name="Hellsten U."/>
            <person name="Mitros T."/>
            <person name="Poliakov A."/>
            <person name="Schmutz J."/>
            <person name="Spannagl M."/>
            <person name="Tang H."/>
            <person name="Wang X."/>
            <person name="Wicker T."/>
            <person name="Bharti A.K."/>
            <person name="Chapman J."/>
            <person name="Feltus F.A."/>
            <person name="Gowik U."/>
            <person name="Grigoriev I.V."/>
            <person name="Lyons E."/>
            <person name="Maher C.A."/>
            <person name="Martis M."/>
            <person name="Narechania A."/>
            <person name="Otillar R.P."/>
            <person name="Penning B.W."/>
            <person name="Salamov A.A."/>
            <person name="Wang Y."/>
            <person name="Zhang L."/>
            <person name="Carpita N.C."/>
            <person name="Freeling M."/>
            <person name="Gingle A.R."/>
            <person name="Hash C.T."/>
            <person name="Keller B."/>
            <person name="Klein P."/>
            <person name="Kresovich S."/>
            <person name="McCann M.C."/>
            <person name="Ming R."/>
            <person name="Peterson D.G."/>
            <person name="Mehboob-ur-Rahman"/>
            <person name="Ware D."/>
            <person name="Westhoff P."/>
            <person name="Mayer K.F."/>
            <person name="Messing J."/>
            <person name="Rokhsar D.S."/>
        </authorList>
    </citation>
    <scope>NUCLEOTIDE SEQUENCE [LARGE SCALE GENOMIC DNA]</scope>
    <source>
        <strain evidence="20">cv. BTx623</strain>
    </source>
</reference>
<dbReference type="InterPro" id="IPR011009">
    <property type="entry name" value="Kinase-like_dom_sf"/>
</dbReference>
<keyword evidence="12" id="KW-0675">Receptor</keyword>
<dbReference type="Gene3D" id="1.10.510.10">
    <property type="entry name" value="Transferase(Phosphotransferase) domain 1"/>
    <property type="match status" value="1"/>
</dbReference>
<evidence type="ECO:0000256" key="6">
    <source>
        <dbReference type="ARBA" id="ARBA00022692"/>
    </source>
</evidence>
<organism evidence="19 20">
    <name type="scientific">Sorghum bicolor</name>
    <name type="common">Sorghum</name>
    <name type="synonym">Sorghum vulgare</name>
    <dbReference type="NCBI Taxonomy" id="4558"/>
    <lineage>
        <taxon>Eukaryota</taxon>
        <taxon>Viridiplantae</taxon>
        <taxon>Streptophyta</taxon>
        <taxon>Embryophyta</taxon>
        <taxon>Tracheophyta</taxon>
        <taxon>Spermatophyta</taxon>
        <taxon>Magnoliopsida</taxon>
        <taxon>Liliopsida</taxon>
        <taxon>Poales</taxon>
        <taxon>Poaceae</taxon>
        <taxon>PACMAD clade</taxon>
        <taxon>Panicoideae</taxon>
        <taxon>Andropogonodae</taxon>
        <taxon>Andropogoneae</taxon>
        <taxon>Sorghinae</taxon>
        <taxon>Sorghum</taxon>
    </lineage>
</organism>
<dbReference type="EC" id="2.7.11.1" evidence="2"/>
<evidence type="ECO:0000256" key="15">
    <source>
        <dbReference type="SAM" id="MobiDB-lite"/>
    </source>
</evidence>
<keyword evidence="10 16" id="KW-1133">Transmembrane helix</keyword>
<dbReference type="AlphaFoldDB" id="A0A1W0W4Q6"/>
<keyword evidence="6 16" id="KW-0812">Transmembrane</keyword>
<comment type="catalytic activity">
    <reaction evidence="14">
        <text>L-seryl-[protein] + ATP = O-phospho-L-seryl-[protein] + ADP + H(+)</text>
        <dbReference type="Rhea" id="RHEA:17989"/>
        <dbReference type="Rhea" id="RHEA-COMP:9863"/>
        <dbReference type="Rhea" id="RHEA-COMP:11604"/>
        <dbReference type="ChEBI" id="CHEBI:15378"/>
        <dbReference type="ChEBI" id="CHEBI:29999"/>
        <dbReference type="ChEBI" id="CHEBI:30616"/>
        <dbReference type="ChEBI" id="CHEBI:83421"/>
        <dbReference type="ChEBI" id="CHEBI:456216"/>
        <dbReference type="EC" id="2.7.11.1"/>
    </reaction>
</comment>
<dbReference type="GO" id="GO:0016020">
    <property type="term" value="C:membrane"/>
    <property type="evidence" value="ECO:0007669"/>
    <property type="project" value="UniProtKB-SubCell"/>
</dbReference>
<accession>A0A1W0W4Q6</accession>
<dbReference type="InterPro" id="IPR024788">
    <property type="entry name" value="Malectin-like_Carb-bd_dom"/>
</dbReference>
<evidence type="ECO:0000256" key="10">
    <source>
        <dbReference type="ARBA" id="ARBA00022989"/>
    </source>
</evidence>
<feature type="chain" id="PRO_5012980844" description="non-specific serine/threonine protein kinase" evidence="17">
    <location>
        <begin position="19"/>
        <end position="886"/>
    </location>
</feature>
<evidence type="ECO:0000313" key="20">
    <source>
        <dbReference type="Proteomes" id="UP000000768"/>
    </source>
</evidence>
<comment type="subcellular location">
    <subcellularLocation>
        <location evidence="1">Membrane</location>
        <topology evidence="1">Single-pass membrane protein</topology>
    </subcellularLocation>
</comment>
<gene>
    <name evidence="19" type="ORF">SORBI_3002G178000</name>
</gene>
<dbReference type="FunFam" id="1.10.510.10:FF:000146">
    <property type="entry name" value="LRR receptor-like serine/threonine-protein kinase IOS1"/>
    <property type="match status" value="1"/>
</dbReference>
<dbReference type="InterPro" id="IPR032675">
    <property type="entry name" value="LRR_dom_sf"/>
</dbReference>
<sequence>MALRFLVLLLVFAPVAVSQQDFLSIDCGHDANYSGYTDKITGIFYVSDGSYIDAGENHRIAPDLEAVWWDRSQTLRSFPSGERNCYALPTVAGTKYLVRAEFTYGNYDGKNSSSLQFDLHLGANYWQTVYPNAWSSYAYEAIFVAWAGWAPWCLVNTGHGTPFVSVLELRPLGRLGDALYQLVTPRLVISVFRRINMGAGVSVVRYPDDPYDRFWWPMENASPGWVNLSTTRPIQPDRSDYAVPSRILQTAVAASGNDTALTAITWQYKTKYSFMMLQHFADFQDTQLRQFDILINEKDGSGRKLKSYSPPYLASQTVYTESYRANDGRYNITLVCTNASVLLPPMINALEIYVRVPYENPTTLPSDFDAIMAIKIEYGVKKNWMGDPCFPIKFAWDGVKCSSAISNMSRITSIDLSNSSLHGTITKNFTLLTALENLDLSYNQLSGPIPDSLPSLPSLRVLNVSGNQLSNESLCKNYTAPLIFRHDAGSVCNKPSPSPPRNKATIIAISVVVPVLVVILLLLAYFIWWEKRKPNVQPVPINGPTRDPEPDNASGSKKGHGYNLNKTENRQFTYKELEKFTNNFKKFIGQGGFGPVYYGRLEDSTEVAVKMRSESSSHGLDEFLAEVQSLTKVHHRNLVSLIGYCWEKDHLALVYEYMSQGSLFDHLRGKNGVSEALNWRKRVQVVLEAAQGLDYLHKGCNLPIVHRDVKTNNILLGQNLQAKIADFGLSKTYLSDTQTHISATAAGTAGYMDPEYYHTGRLTESSDVYSFGVVLLEVATGKPPIVPGHGHIIRRVKQNIATGDIGSIADVRLGNAYDISSMWKVIDTAMMCTVDSAAQRPTMATVVIQLKESLALEETREKDSSTRVSRGSDIEAMVSTFRPLAR</sequence>
<dbReference type="PROSITE" id="PS50011">
    <property type="entry name" value="PROTEIN_KINASE_DOM"/>
    <property type="match status" value="1"/>
</dbReference>
<evidence type="ECO:0000256" key="4">
    <source>
        <dbReference type="ARBA" id="ARBA00022553"/>
    </source>
</evidence>
<dbReference type="FunFam" id="3.80.10.10:FF:000129">
    <property type="entry name" value="Leucine-rich repeat receptor-like kinase"/>
    <property type="match status" value="1"/>
</dbReference>
<keyword evidence="9" id="KW-0418">Kinase</keyword>
<feature type="domain" description="Protein kinase" evidence="18">
    <location>
        <begin position="582"/>
        <end position="854"/>
    </location>
</feature>
<keyword evidence="4" id="KW-0597">Phosphoprotein</keyword>
<evidence type="ECO:0000313" key="19">
    <source>
        <dbReference type="EMBL" id="OQU89352.1"/>
    </source>
</evidence>
<dbReference type="Pfam" id="PF12819">
    <property type="entry name" value="Malectin_like"/>
    <property type="match status" value="1"/>
</dbReference>
<dbReference type="CDD" id="cd14066">
    <property type="entry name" value="STKc_IRAK"/>
    <property type="match status" value="1"/>
</dbReference>
<protein>
    <recommendedName>
        <fullName evidence="2">non-specific serine/threonine protein kinase</fullName>
        <ecNumber evidence="2">2.7.11.1</ecNumber>
    </recommendedName>
</protein>
<evidence type="ECO:0000256" key="13">
    <source>
        <dbReference type="ARBA" id="ARBA00047899"/>
    </source>
</evidence>
<dbReference type="SUPFAM" id="SSF56112">
    <property type="entry name" value="Protein kinase-like (PK-like)"/>
    <property type="match status" value="1"/>
</dbReference>
<evidence type="ECO:0000256" key="17">
    <source>
        <dbReference type="SAM" id="SignalP"/>
    </source>
</evidence>
<feature type="region of interest" description="Disordered" evidence="15">
    <location>
        <begin position="538"/>
        <end position="562"/>
    </location>
</feature>
<dbReference type="FunFam" id="3.30.200.20:FF:000394">
    <property type="entry name" value="Leucine-rich repeat receptor-like protein kinase"/>
    <property type="match status" value="1"/>
</dbReference>
<dbReference type="Gramene" id="OQU89352">
    <property type="protein sequence ID" value="OQU89352"/>
    <property type="gene ID" value="SORBI_3002G178000"/>
</dbReference>
<dbReference type="Proteomes" id="UP000000768">
    <property type="component" value="Chromosome 2"/>
</dbReference>
<dbReference type="PANTHER" id="PTHR45631">
    <property type="entry name" value="OS07G0107800 PROTEIN-RELATED"/>
    <property type="match status" value="1"/>
</dbReference>
<keyword evidence="20" id="KW-1185">Reference proteome</keyword>
<evidence type="ECO:0000256" key="2">
    <source>
        <dbReference type="ARBA" id="ARBA00012513"/>
    </source>
</evidence>
<name>A0A1W0W4Q6_SORBI</name>
<dbReference type="EMBL" id="CM000761">
    <property type="protein sequence ID" value="OQU89352.1"/>
    <property type="molecule type" value="Genomic_DNA"/>
</dbReference>
<evidence type="ECO:0000256" key="12">
    <source>
        <dbReference type="ARBA" id="ARBA00023170"/>
    </source>
</evidence>
<keyword evidence="3" id="KW-0723">Serine/threonine-protein kinase</keyword>
<evidence type="ECO:0000256" key="8">
    <source>
        <dbReference type="ARBA" id="ARBA00022737"/>
    </source>
</evidence>
<dbReference type="GO" id="GO:0005524">
    <property type="term" value="F:ATP binding"/>
    <property type="evidence" value="ECO:0007669"/>
    <property type="project" value="InterPro"/>
</dbReference>
<evidence type="ECO:0000256" key="7">
    <source>
        <dbReference type="ARBA" id="ARBA00022729"/>
    </source>
</evidence>
<dbReference type="Pfam" id="PF07714">
    <property type="entry name" value="PK_Tyr_Ser-Thr"/>
    <property type="match status" value="1"/>
</dbReference>
<evidence type="ECO:0000256" key="1">
    <source>
        <dbReference type="ARBA" id="ARBA00004167"/>
    </source>
</evidence>
<dbReference type="eggNOG" id="ENOG502QQCZ">
    <property type="taxonomic scope" value="Eukaryota"/>
</dbReference>
<evidence type="ECO:0000256" key="5">
    <source>
        <dbReference type="ARBA" id="ARBA00022614"/>
    </source>
</evidence>
<evidence type="ECO:0000259" key="18">
    <source>
        <dbReference type="PROSITE" id="PS50011"/>
    </source>
</evidence>
<evidence type="ECO:0000256" key="16">
    <source>
        <dbReference type="SAM" id="Phobius"/>
    </source>
</evidence>
<keyword evidence="8" id="KW-0677">Repeat</keyword>
<dbReference type="Pfam" id="PF13855">
    <property type="entry name" value="LRR_8"/>
    <property type="match status" value="1"/>
</dbReference>
<evidence type="ECO:0000256" key="9">
    <source>
        <dbReference type="ARBA" id="ARBA00022777"/>
    </source>
</evidence>
<evidence type="ECO:0000256" key="11">
    <source>
        <dbReference type="ARBA" id="ARBA00023136"/>
    </source>
</evidence>
<dbReference type="InterPro" id="IPR008271">
    <property type="entry name" value="Ser/Thr_kinase_AS"/>
</dbReference>
<dbReference type="PANTHER" id="PTHR45631:SF6">
    <property type="entry name" value="OS09G0352000 PROTEIN"/>
    <property type="match status" value="1"/>
</dbReference>
<dbReference type="SUPFAM" id="SSF52058">
    <property type="entry name" value="L domain-like"/>
    <property type="match status" value="1"/>
</dbReference>
<feature type="signal peptide" evidence="17">
    <location>
        <begin position="1"/>
        <end position="18"/>
    </location>
</feature>
<dbReference type="InterPro" id="IPR001245">
    <property type="entry name" value="Ser-Thr/Tyr_kinase_cat_dom"/>
</dbReference>
<evidence type="ECO:0000256" key="3">
    <source>
        <dbReference type="ARBA" id="ARBA00022527"/>
    </source>
</evidence>
<keyword evidence="11 16" id="KW-0472">Membrane</keyword>
<dbReference type="Gene3D" id="3.30.200.20">
    <property type="entry name" value="Phosphorylase Kinase, domain 1"/>
    <property type="match status" value="1"/>
</dbReference>
<feature type="transmembrane region" description="Helical" evidence="16">
    <location>
        <begin position="506"/>
        <end position="528"/>
    </location>
</feature>
<evidence type="ECO:0000256" key="14">
    <source>
        <dbReference type="ARBA" id="ARBA00048679"/>
    </source>
</evidence>
<comment type="catalytic activity">
    <reaction evidence="13">
        <text>L-threonyl-[protein] + ATP = O-phospho-L-threonyl-[protein] + ADP + H(+)</text>
        <dbReference type="Rhea" id="RHEA:46608"/>
        <dbReference type="Rhea" id="RHEA-COMP:11060"/>
        <dbReference type="Rhea" id="RHEA-COMP:11605"/>
        <dbReference type="ChEBI" id="CHEBI:15378"/>
        <dbReference type="ChEBI" id="CHEBI:30013"/>
        <dbReference type="ChEBI" id="CHEBI:30616"/>
        <dbReference type="ChEBI" id="CHEBI:61977"/>
        <dbReference type="ChEBI" id="CHEBI:456216"/>
        <dbReference type="EC" id="2.7.11.1"/>
    </reaction>
</comment>
<keyword evidence="9" id="KW-0808">Transferase</keyword>
<keyword evidence="7 17" id="KW-0732">Signal</keyword>
<dbReference type="OMA" id="MCNKTIG"/>